<name>A0A2A2L256_9BILA</name>
<comment type="caution">
    <text evidence="2">The sequence shown here is derived from an EMBL/GenBank/DDBJ whole genome shotgun (WGS) entry which is preliminary data.</text>
</comment>
<dbReference type="AlphaFoldDB" id="A0A2A2L256"/>
<keyword evidence="1" id="KW-0732">Signal</keyword>
<dbReference type="Proteomes" id="UP000218231">
    <property type="component" value="Unassembled WGS sequence"/>
</dbReference>
<reference evidence="2 3" key="1">
    <citation type="journal article" date="2017" name="Curr. Biol.">
        <title>Genome architecture and evolution of a unichromosomal asexual nematode.</title>
        <authorList>
            <person name="Fradin H."/>
            <person name="Zegar C."/>
            <person name="Gutwein M."/>
            <person name="Lucas J."/>
            <person name="Kovtun M."/>
            <person name="Corcoran D."/>
            <person name="Baugh L.R."/>
            <person name="Kiontke K."/>
            <person name="Gunsalus K."/>
            <person name="Fitch D.H."/>
            <person name="Piano F."/>
        </authorList>
    </citation>
    <scope>NUCLEOTIDE SEQUENCE [LARGE SCALE GENOMIC DNA]</scope>
    <source>
        <strain evidence="2">PF1309</strain>
    </source>
</reference>
<feature type="chain" id="PRO_5012968624" evidence="1">
    <location>
        <begin position="23"/>
        <end position="66"/>
    </location>
</feature>
<keyword evidence="3" id="KW-1185">Reference proteome</keyword>
<sequence>MTTSALLLLCLLAICLFLLTDARPRAGDAPASTAHNNKDERNAARLLEQLIESERSDRDFMVPMDR</sequence>
<dbReference type="EMBL" id="LIAE01007279">
    <property type="protein sequence ID" value="PAV80356.1"/>
    <property type="molecule type" value="Genomic_DNA"/>
</dbReference>
<evidence type="ECO:0000313" key="2">
    <source>
        <dbReference type="EMBL" id="PAV80356.1"/>
    </source>
</evidence>
<evidence type="ECO:0000313" key="3">
    <source>
        <dbReference type="Proteomes" id="UP000218231"/>
    </source>
</evidence>
<feature type="signal peptide" evidence="1">
    <location>
        <begin position="1"/>
        <end position="22"/>
    </location>
</feature>
<evidence type="ECO:0000256" key="1">
    <source>
        <dbReference type="SAM" id="SignalP"/>
    </source>
</evidence>
<organism evidence="2 3">
    <name type="scientific">Diploscapter pachys</name>
    <dbReference type="NCBI Taxonomy" id="2018661"/>
    <lineage>
        <taxon>Eukaryota</taxon>
        <taxon>Metazoa</taxon>
        <taxon>Ecdysozoa</taxon>
        <taxon>Nematoda</taxon>
        <taxon>Chromadorea</taxon>
        <taxon>Rhabditida</taxon>
        <taxon>Rhabditina</taxon>
        <taxon>Rhabditomorpha</taxon>
        <taxon>Rhabditoidea</taxon>
        <taxon>Rhabditidae</taxon>
        <taxon>Diploscapter</taxon>
    </lineage>
</organism>
<accession>A0A2A2L256</accession>
<proteinExistence type="predicted"/>
<gene>
    <name evidence="2" type="ORF">WR25_20642</name>
</gene>
<protein>
    <submittedName>
        <fullName evidence="2">Uncharacterized protein</fullName>
    </submittedName>
</protein>